<accession>A0A7J0FHL5</accession>
<evidence type="ECO:0000313" key="2">
    <source>
        <dbReference type="EMBL" id="GFY97659.1"/>
    </source>
</evidence>
<dbReference type="AlphaFoldDB" id="A0A7J0FHL5"/>
<feature type="compositionally biased region" description="Acidic residues" evidence="1">
    <location>
        <begin position="47"/>
        <end position="57"/>
    </location>
</feature>
<feature type="region of interest" description="Disordered" evidence="1">
    <location>
        <begin position="207"/>
        <end position="241"/>
    </location>
</feature>
<gene>
    <name evidence="2" type="ORF">Acr_12g0002000</name>
</gene>
<dbReference type="Proteomes" id="UP000585474">
    <property type="component" value="Unassembled WGS sequence"/>
</dbReference>
<organism evidence="2 3">
    <name type="scientific">Actinidia rufa</name>
    <dbReference type="NCBI Taxonomy" id="165716"/>
    <lineage>
        <taxon>Eukaryota</taxon>
        <taxon>Viridiplantae</taxon>
        <taxon>Streptophyta</taxon>
        <taxon>Embryophyta</taxon>
        <taxon>Tracheophyta</taxon>
        <taxon>Spermatophyta</taxon>
        <taxon>Magnoliopsida</taxon>
        <taxon>eudicotyledons</taxon>
        <taxon>Gunneridae</taxon>
        <taxon>Pentapetalae</taxon>
        <taxon>asterids</taxon>
        <taxon>Ericales</taxon>
        <taxon>Actinidiaceae</taxon>
        <taxon>Actinidia</taxon>
    </lineage>
</organism>
<sequence>MDHEFPIPRSPLAFNSSNYTSSHVLPPLKFHSGLLGPRNTVALSLDSNEEDDDDDESVASAPDDSGGNYSEEDSFRYSDVESLEKPVEKCYEKAVSVPENCRRFTVSGGTCRLRERVRLHNAYGTPISNNVIDLGTPSAPPIIDIGREGNKSEAESEPIEDSGGLKETERSVDDGIHMPKESAHFFRGNKEVSSDWRVQSLKDEHVERENKTVATETEAPALHWPANSFDNSPYYNASWSS</sequence>
<feature type="region of interest" description="Disordered" evidence="1">
    <location>
        <begin position="147"/>
        <end position="169"/>
    </location>
</feature>
<comment type="caution">
    <text evidence="2">The sequence shown here is derived from an EMBL/GenBank/DDBJ whole genome shotgun (WGS) entry which is preliminary data.</text>
</comment>
<dbReference type="EMBL" id="BJWL01000012">
    <property type="protein sequence ID" value="GFY97659.1"/>
    <property type="molecule type" value="Genomic_DNA"/>
</dbReference>
<reference evidence="2 3" key="1">
    <citation type="submission" date="2019-07" db="EMBL/GenBank/DDBJ databases">
        <title>De Novo Assembly of kiwifruit Actinidia rufa.</title>
        <authorList>
            <person name="Sugita-Konishi S."/>
            <person name="Sato K."/>
            <person name="Mori E."/>
            <person name="Abe Y."/>
            <person name="Kisaki G."/>
            <person name="Hamano K."/>
            <person name="Suezawa K."/>
            <person name="Otani M."/>
            <person name="Fukuda T."/>
            <person name="Manabe T."/>
            <person name="Gomi K."/>
            <person name="Tabuchi M."/>
            <person name="Akimitsu K."/>
            <person name="Kataoka I."/>
        </authorList>
    </citation>
    <scope>NUCLEOTIDE SEQUENCE [LARGE SCALE GENOMIC DNA]</scope>
    <source>
        <strain evidence="3">cv. Fuchu</strain>
    </source>
</reference>
<feature type="compositionally biased region" description="Polar residues" evidence="1">
    <location>
        <begin position="228"/>
        <end position="241"/>
    </location>
</feature>
<proteinExistence type="predicted"/>
<feature type="region of interest" description="Disordered" evidence="1">
    <location>
        <begin position="41"/>
        <end position="79"/>
    </location>
</feature>
<protein>
    <submittedName>
        <fullName evidence="2">Uncharacterized protein</fullName>
    </submittedName>
</protein>
<evidence type="ECO:0000256" key="1">
    <source>
        <dbReference type="SAM" id="MobiDB-lite"/>
    </source>
</evidence>
<dbReference type="OrthoDB" id="1476692at2759"/>
<name>A0A7J0FHL5_9ERIC</name>
<evidence type="ECO:0000313" key="3">
    <source>
        <dbReference type="Proteomes" id="UP000585474"/>
    </source>
</evidence>
<keyword evidence="3" id="KW-1185">Reference proteome</keyword>